<gene>
    <name evidence="2" type="ORF">PISMIDRAFT_680833</name>
</gene>
<reference evidence="3" key="2">
    <citation type="submission" date="2015-01" db="EMBL/GenBank/DDBJ databases">
        <title>Evolutionary Origins and Diversification of the Mycorrhizal Mutualists.</title>
        <authorList>
            <consortium name="DOE Joint Genome Institute"/>
            <consortium name="Mycorrhizal Genomics Consortium"/>
            <person name="Kohler A."/>
            <person name="Kuo A."/>
            <person name="Nagy L.G."/>
            <person name="Floudas D."/>
            <person name="Copeland A."/>
            <person name="Barry K.W."/>
            <person name="Cichocki N."/>
            <person name="Veneault-Fourrey C."/>
            <person name="LaButti K."/>
            <person name="Lindquist E.A."/>
            <person name="Lipzen A."/>
            <person name="Lundell T."/>
            <person name="Morin E."/>
            <person name="Murat C."/>
            <person name="Riley R."/>
            <person name="Ohm R."/>
            <person name="Sun H."/>
            <person name="Tunlid A."/>
            <person name="Henrissat B."/>
            <person name="Grigoriev I.V."/>
            <person name="Hibbett D.S."/>
            <person name="Martin F."/>
        </authorList>
    </citation>
    <scope>NUCLEOTIDE SEQUENCE [LARGE SCALE GENOMIC DNA]</scope>
    <source>
        <strain evidence="3">441</strain>
    </source>
</reference>
<feature type="compositionally biased region" description="Polar residues" evidence="1">
    <location>
        <begin position="65"/>
        <end position="76"/>
    </location>
</feature>
<evidence type="ECO:0000313" key="3">
    <source>
        <dbReference type="Proteomes" id="UP000054018"/>
    </source>
</evidence>
<evidence type="ECO:0000256" key="1">
    <source>
        <dbReference type="SAM" id="MobiDB-lite"/>
    </source>
</evidence>
<sequence>MVLKTERDSRIVALARTALITYPPTLSPISCGRDMIYPALRDYPCCKVVAPLSYTQLLCWSSSNQSHRSSKIQTQKYPWHDRDDRVPQWW</sequence>
<accession>A0A0C9ZHU1</accession>
<organism evidence="2 3">
    <name type="scientific">Pisolithus microcarpus 441</name>
    <dbReference type="NCBI Taxonomy" id="765257"/>
    <lineage>
        <taxon>Eukaryota</taxon>
        <taxon>Fungi</taxon>
        <taxon>Dikarya</taxon>
        <taxon>Basidiomycota</taxon>
        <taxon>Agaricomycotina</taxon>
        <taxon>Agaricomycetes</taxon>
        <taxon>Agaricomycetidae</taxon>
        <taxon>Boletales</taxon>
        <taxon>Sclerodermatineae</taxon>
        <taxon>Pisolithaceae</taxon>
        <taxon>Pisolithus</taxon>
    </lineage>
</organism>
<dbReference type="Proteomes" id="UP000054018">
    <property type="component" value="Unassembled WGS sequence"/>
</dbReference>
<dbReference type="EMBL" id="KN833744">
    <property type="protein sequence ID" value="KIK22057.1"/>
    <property type="molecule type" value="Genomic_DNA"/>
</dbReference>
<name>A0A0C9ZHU1_9AGAM</name>
<feature type="region of interest" description="Disordered" evidence="1">
    <location>
        <begin position="65"/>
        <end position="90"/>
    </location>
</feature>
<dbReference type="AlphaFoldDB" id="A0A0C9ZHU1"/>
<dbReference type="HOGENOM" id="CLU_2441726_0_0_1"/>
<keyword evidence="3" id="KW-1185">Reference proteome</keyword>
<proteinExistence type="predicted"/>
<protein>
    <submittedName>
        <fullName evidence="2">Uncharacterized protein</fullName>
    </submittedName>
</protein>
<reference evidence="2 3" key="1">
    <citation type="submission" date="2014-04" db="EMBL/GenBank/DDBJ databases">
        <authorList>
            <consortium name="DOE Joint Genome Institute"/>
            <person name="Kuo A."/>
            <person name="Kohler A."/>
            <person name="Costa M.D."/>
            <person name="Nagy L.G."/>
            <person name="Floudas D."/>
            <person name="Copeland A."/>
            <person name="Barry K.W."/>
            <person name="Cichocki N."/>
            <person name="Veneault-Fourrey C."/>
            <person name="LaButti K."/>
            <person name="Lindquist E.A."/>
            <person name="Lipzen A."/>
            <person name="Lundell T."/>
            <person name="Morin E."/>
            <person name="Murat C."/>
            <person name="Sun H."/>
            <person name="Tunlid A."/>
            <person name="Henrissat B."/>
            <person name="Grigoriev I.V."/>
            <person name="Hibbett D.S."/>
            <person name="Martin F."/>
            <person name="Nordberg H.P."/>
            <person name="Cantor M.N."/>
            <person name="Hua S.X."/>
        </authorList>
    </citation>
    <scope>NUCLEOTIDE SEQUENCE [LARGE SCALE GENOMIC DNA]</scope>
    <source>
        <strain evidence="2 3">441</strain>
    </source>
</reference>
<evidence type="ECO:0000313" key="2">
    <source>
        <dbReference type="EMBL" id="KIK22057.1"/>
    </source>
</evidence>
<feature type="compositionally biased region" description="Basic and acidic residues" evidence="1">
    <location>
        <begin position="78"/>
        <end position="90"/>
    </location>
</feature>